<feature type="compositionally biased region" description="Basic and acidic residues" evidence="1">
    <location>
        <begin position="54"/>
        <end position="68"/>
    </location>
</feature>
<sequence>PYTRPLLDVMYFYVNGHEGINRWHEDKRSLPDFGAVYLNGRRLQPTNAAAQEDEATRDRQDPQEKPVD</sequence>
<evidence type="ECO:0000313" key="2">
    <source>
        <dbReference type="EMBL" id="NMD99774.1"/>
    </source>
</evidence>
<feature type="region of interest" description="Disordered" evidence="1">
    <location>
        <begin position="45"/>
        <end position="68"/>
    </location>
</feature>
<reference evidence="2 3" key="1">
    <citation type="submission" date="2020-04" db="EMBL/GenBank/DDBJ databases">
        <authorList>
            <person name="Hitch T.C.A."/>
            <person name="Wylensek D."/>
            <person name="Clavel T."/>
        </authorList>
    </citation>
    <scope>NUCLEOTIDE SEQUENCE [LARGE SCALE GENOMIC DNA]</scope>
    <source>
        <strain evidence="2 3">PG-130-P53-12</strain>
    </source>
</reference>
<dbReference type="RefSeq" id="WP_170077989.1">
    <property type="nucleotide sequence ID" value="NZ_JABAFA010000056.1"/>
</dbReference>
<dbReference type="AlphaFoldDB" id="A0A848BCH6"/>
<evidence type="ECO:0000256" key="1">
    <source>
        <dbReference type="SAM" id="MobiDB-lite"/>
    </source>
</evidence>
<name>A0A848BCH6_9FIRM</name>
<proteinExistence type="predicted"/>
<protein>
    <submittedName>
        <fullName evidence="2">Uncharacterized protein</fullName>
    </submittedName>
</protein>
<dbReference type="Proteomes" id="UP000543804">
    <property type="component" value="Unassembled WGS sequence"/>
</dbReference>
<feature type="non-terminal residue" evidence="2">
    <location>
        <position position="1"/>
    </location>
</feature>
<comment type="caution">
    <text evidence="2">The sequence shown here is derived from an EMBL/GenBank/DDBJ whole genome shotgun (WGS) entry which is preliminary data.</text>
</comment>
<evidence type="ECO:0000313" key="3">
    <source>
        <dbReference type="Proteomes" id="UP000543804"/>
    </source>
</evidence>
<gene>
    <name evidence="2" type="ORF">HF878_09965</name>
</gene>
<accession>A0A848BCH6</accession>
<keyword evidence="3" id="KW-1185">Reference proteome</keyword>
<organism evidence="2 3">
    <name type="scientific">Selenomonas bovis</name>
    <dbReference type="NCBI Taxonomy" id="416586"/>
    <lineage>
        <taxon>Bacteria</taxon>
        <taxon>Bacillati</taxon>
        <taxon>Bacillota</taxon>
        <taxon>Negativicutes</taxon>
        <taxon>Selenomonadales</taxon>
        <taxon>Selenomonadaceae</taxon>
        <taxon>Selenomonas</taxon>
    </lineage>
</organism>
<dbReference type="EMBL" id="JABAFA010000056">
    <property type="protein sequence ID" value="NMD99774.1"/>
    <property type="molecule type" value="Genomic_DNA"/>
</dbReference>